<accession>A0A2J8QY52</accession>
<feature type="non-terminal residue" evidence="1">
    <location>
        <position position="1"/>
    </location>
</feature>
<dbReference type="AlphaFoldDB" id="A0A2J8QY52"/>
<evidence type="ECO:0000313" key="1">
    <source>
        <dbReference type="EMBL" id="PNJ01199.1"/>
    </source>
</evidence>
<reference evidence="1" key="1">
    <citation type="submission" date="2017-12" db="EMBL/GenBank/DDBJ databases">
        <title>High-resolution comparative analysis of great ape genomes.</title>
        <authorList>
            <person name="Pollen A."/>
            <person name="Hastie A."/>
            <person name="Hormozdiari F."/>
            <person name="Dougherty M."/>
            <person name="Liu R."/>
            <person name="Chaisson M."/>
            <person name="Hoppe E."/>
            <person name="Hill C."/>
            <person name="Pang A."/>
            <person name="Hillier L."/>
            <person name="Baker C."/>
            <person name="Armstrong J."/>
            <person name="Shendure J."/>
            <person name="Paten B."/>
            <person name="Wilson R."/>
            <person name="Chao H."/>
            <person name="Schneider V."/>
            <person name="Ventura M."/>
            <person name="Kronenberg Z."/>
            <person name="Murali S."/>
            <person name="Gordon D."/>
            <person name="Cantsilieris S."/>
            <person name="Munson K."/>
            <person name="Nelson B."/>
            <person name="Raja A."/>
            <person name="Underwood J."/>
            <person name="Diekhans M."/>
            <person name="Fiddes I."/>
            <person name="Haussler D."/>
            <person name="Eichler E."/>
        </authorList>
    </citation>
    <scope>NUCLEOTIDE SEQUENCE [LARGE SCALE GENOMIC DNA]</scope>
    <source>
        <strain evidence="1">Yerkes chimp pedigree #C0471</strain>
    </source>
</reference>
<comment type="caution">
    <text evidence="1">The sequence shown here is derived from an EMBL/GenBank/DDBJ whole genome shotgun (WGS) entry which is preliminary data.</text>
</comment>
<gene>
    <name evidence="1" type="ORF">CK820_G0011579</name>
</gene>
<sequence length="73" mass="7670">CSLSSEMLGPSWDGDEAESTGEIIRLGDTAHTFSLRSNGLALSPRVECGGAISAHCNLCLSLSSGWDYKCSMS</sequence>
<name>A0A2J8QY52_PANTR</name>
<dbReference type="EMBL" id="NBAG03000001">
    <property type="protein sequence ID" value="PNJ01199.1"/>
    <property type="molecule type" value="Genomic_DNA"/>
</dbReference>
<protein>
    <submittedName>
        <fullName evidence="1">CEP95 isoform 16</fullName>
    </submittedName>
</protein>
<proteinExistence type="predicted"/>
<organism evidence="1">
    <name type="scientific">Pan troglodytes</name>
    <name type="common">Chimpanzee</name>
    <dbReference type="NCBI Taxonomy" id="9598"/>
    <lineage>
        <taxon>Eukaryota</taxon>
        <taxon>Metazoa</taxon>
        <taxon>Chordata</taxon>
        <taxon>Craniata</taxon>
        <taxon>Vertebrata</taxon>
        <taxon>Euteleostomi</taxon>
        <taxon>Mammalia</taxon>
        <taxon>Eutheria</taxon>
        <taxon>Euarchontoglires</taxon>
        <taxon>Primates</taxon>
        <taxon>Haplorrhini</taxon>
        <taxon>Catarrhini</taxon>
        <taxon>Hominidae</taxon>
        <taxon>Pan</taxon>
    </lineage>
</organism>